<dbReference type="InterPro" id="IPR010640">
    <property type="entry name" value="Low_temperature_requirement_A"/>
</dbReference>
<name>A0A7L5AH21_9MICO</name>
<evidence type="ECO:0000313" key="2">
    <source>
        <dbReference type="Proteomes" id="UP000464507"/>
    </source>
</evidence>
<organism evidence="1 2">
    <name type="scientific">Marisediminicola antarctica</name>
    <dbReference type="NCBI Taxonomy" id="674079"/>
    <lineage>
        <taxon>Bacteria</taxon>
        <taxon>Bacillati</taxon>
        <taxon>Actinomycetota</taxon>
        <taxon>Actinomycetes</taxon>
        <taxon>Micrococcales</taxon>
        <taxon>Microbacteriaceae</taxon>
        <taxon>Marisediminicola</taxon>
    </lineage>
</organism>
<sequence>MRYWMPVIKATPIESWQVLGGNMAEPAGLFMILALGESIIVTGTLFSRNEIPPSSVLALLAAFDPLLVALLQPRR</sequence>
<proteinExistence type="predicted"/>
<dbReference type="KEGG" id="mant:BHD05_02555"/>
<dbReference type="OrthoDB" id="5520804at2"/>
<evidence type="ECO:0000313" key="1">
    <source>
        <dbReference type="EMBL" id="QHO68684.1"/>
    </source>
</evidence>
<reference evidence="1 2" key="1">
    <citation type="submission" date="2016-09" db="EMBL/GenBank/DDBJ databases">
        <title>Complete genome sequence of microbes from the polar regions.</title>
        <authorList>
            <person name="Liao L."/>
            <person name="Chen B."/>
        </authorList>
    </citation>
    <scope>NUCLEOTIDE SEQUENCE [LARGE SCALE GENOMIC DNA]</scope>
    <source>
        <strain evidence="1 2">ZS314</strain>
    </source>
</reference>
<gene>
    <name evidence="1" type="ORF">BHD05_02555</name>
</gene>
<accession>A0A7L5AH21</accession>
<keyword evidence="2" id="KW-1185">Reference proteome</keyword>
<dbReference type="Proteomes" id="UP000464507">
    <property type="component" value="Chromosome"/>
</dbReference>
<dbReference type="Pfam" id="PF06772">
    <property type="entry name" value="LtrA"/>
    <property type="match status" value="1"/>
</dbReference>
<protein>
    <submittedName>
        <fullName evidence="1">Uncharacterized protein</fullName>
    </submittedName>
</protein>
<dbReference type="AlphaFoldDB" id="A0A7L5AH21"/>
<dbReference type="EMBL" id="CP017146">
    <property type="protein sequence ID" value="QHO68684.1"/>
    <property type="molecule type" value="Genomic_DNA"/>
</dbReference>